<comment type="caution">
    <text evidence="1">The sequence shown here is derived from an EMBL/GenBank/DDBJ whole genome shotgun (WGS) entry which is preliminary data.</text>
</comment>
<reference evidence="1 2" key="1">
    <citation type="journal article" date="2015" name="Genome Announc.">
        <title>Expanding the biotechnology potential of lactobacilli through comparative genomics of 213 strains and associated genera.</title>
        <authorList>
            <person name="Sun Z."/>
            <person name="Harris H.M."/>
            <person name="McCann A."/>
            <person name="Guo C."/>
            <person name="Argimon S."/>
            <person name="Zhang W."/>
            <person name="Yang X."/>
            <person name="Jeffery I.B."/>
            <person name="Cooney J.C."/>
            <person name="Kagawa T.F."/>
            <person name="Liu W."/>
            <person name="Song Y."/>
            <person name="Salvetti E."/>
            <person name="Wrobel A."/>
            <person name="Rasinkangas P."/>
            <person name="Parkhill J."/>
            <person name="Rea M.C."/>
            <person name="O'Sullivan O."/>
            <person name="Ritari J."/>
            <person name="Douillard F.P."/>
            <person name="Paul Ross R."/>
            <person name="Yang R."/>
            <person name="Briner A.E."/>
            <person name="Felis G.E."/>
            <person name="de Vos W.M."/>
            <person name="Barrangou R."/>
            <person name="Klaenhammer T.R."/>
            <person name="Caufield P.W."/>
            <person name="Cui Y."/>
            <person name="Zhang H."/>
            <person name="O'Toole P.W."/>
        </authorList>
    </citation>
    <scope>NUCLEOTIDE SEQUENCE [LARGE SCALE GENOMIC DNA]</scope>
    <source>
        <strain evidence="1 2">DSM 18382</strain>
    </source>
</reference>
<keyword evidence="2" id="KW-1185">Reference proteome</keyword>
<proteinExistence type="predicted"/>
<protein>
    <submittedName>
        <fullName evidence="1">Uncharacterized protein</fullName>
    </submittedName>
</protein>
<gene>
    <name evidence="1" type="ORF">FD41_GL002767</name>
</gene>
<sequence length="346" mass="38343">MLIKNKERGFFMASTVKSVKPTKQLTLTNLPSRRVVQKTYIDFDNYTVYALQQYGVGDTKNAVLSSGSFSSLGQSEPVSMGNPMVLKNFGHGETLEKFDNPYESGNWFWIATGANYDTPYITKNGDKIYWAHQIGIVKYEPNGQVDYSQVRRISSVSSLTKSGKPFGKLKRTDGALAANGRLIIWSQATDNSMYISCYESKAVLKRMYEASQLYLSGTDKIFHTSYKSNGALVSNKEFTHHLPWNSNQGLEFSNGNMVYITGGAYGANEAPHILKSDWAFKNYGTVSLSLSSTEQANVETEAPQLGEGSISNPDGNTSADYVYVTLVFHTSPDYTNCIYSVPKSAF</sequence>
<dbReference type="EMBL" id="AZFY01000054">
    <property type="protein sequence ID" value="KRM09179.1"/>
    <property type="molecule type" value="Genomic_DNA"/>
</dbReference>
<evidence type="ECO:0000313" key="2">
    <source>
        <dbReference type="Proteomes" id="UP000051966"/>
    </source>
</evidence>
<evidence type="ECO:0000313" key="1">
    <source>
        <dbReference type="EMBL" id="KRM09179.1"/>
    </source>
</evidence>
<organism evidence="1 2">
    <name type="scientific">Lentilactobacillus farraginis DSM 18382 = JCM 14108</name>
    <dbReference type="NCBI Taxonomy" id="1423743"/>
    <lineage>
        <taxon>Bacteria</taxon>
        <taxon>Bacillati</taxon>
        <taxon>Bacillota</taxon>
        <taxon>Bacilli</taxon>
        <taxon>Lactobacillales</taxon>
        <taxon>Lactobacillaceae</taxon>
        <taxon>Lentilactobacillus</taxon>
    </lineage>
</organism>
<accession>A0A0R1VZ80</accession>
<dbReference type="PATRIC" id="fig|1423743.5.peg.2845"/>
<dbReference type="Proteomes" id="UP000051966">
    <property type="component" value="Unassembled WGS sequence"/>
</dbReference>
<dbReference type="AlphaFoldDB" id="A0A0R1VZ80"/>
<name>A0A0R1VZ80_9LACO</name>